<evidence type="ECO:0000313" key="1">
    <source>
        <dbReference type="EMBL" id="TFY63492.1"/>
    </source>
</evidence>
<evidence type="ECO:0000313" key="2">
    <source>
        <dbReference type="Proteomes" id="UP000298327"/>
    </source>
</evidence>
<organism evidence="1 2">
    <name type="scientific">Dentipellis fragilis</name>
    <dbReference type="NCBI Taxonomy" id="205917"/>
    <lineage>
        <taxon>Eukaryota</taxon>
        <taxon>Fungi</taxon>
        <taxon>Dikarya</taxon>
        <taxon>Basidiomycota</taxon>
        <taxon>Agaricomycotina</taxon>
        <taxon>Agaricomycetes</taxon>
        <taxon>Russulales</taxon>
        <taxon>Hericiaceae</taxon>
        <taxon>Dentipellis</taxon>
    </lineage>
</organism>
<comment type="caution">
    <text evidence="1">The sequence shown here is derived from an EMBL/GenBank/DDBJ whole genome shotgun (WGS) entry which is preliminary data.</text>
</comment>
<dbReference type="AlphaFoldDB" id="A0A4Y9YMY7"/>
<accession>A0A4Y9YMY7</accession>
<sequence>MLSCHIQHVLQSSAPRSAVAAVYSCSQTQFQRPRGANIAQAFSGQRTPLDADVIAYRKRPGPRCMRATGKRGLLEVHPDEPP</sequence>
<protein>
    <submittedName>
        <fullName evidence="1">Uncharacterized protein</fullName>
    </submittedName>
</protein>
<keyword evidence="2" id="KW-1185">Reference proteome</keyword>
<dbReference type="Proteomes" id="UP000298327">
    <property type="component" value="Unassembled WGS sequence"/>
</dbReference>
<reference evidence="1 2" key="1">
    <citation type="submission" date="2019-02" db="EMBL/GenBank/DDBJ databases">
        <title>Genome sequencing of the rare red list fungi Dentipellis fragilis.</title>
        <authorList>
            <person name="Buettner E."/>
            <person name="Kellner H."/>
        </authorList>
    </citation>
    <scope>NUCLEOTIDE SEQUENCE [LARGE SCALE GENOMIC DNA]</scope>
    <source>
        <strain evidence="1 2">DSM 105465</strain>
    </source>
</reference>
<dbReference type="EMBL" id="SEOQ01000413">
    <property type="protein sequence ID" value="TFY63492.1"/>
    <property type="molecule type" value="Genomic_DNA"/>
</dbReference>
<name>A0A4Y9YMY7_9AGAM</name>
<gene>
    <name evidence="1" type="ORF">EVG20_g6293</name>
</gene>
<proteinExistence type="predicted"/>